<comment type="caution">
    <text evidence="3">The sequence shown here is derived from an EMBL/GenBank/DDBJ whole genome shotgun (WGS) entry which is preliminary data.</text>
</comment>
<organism evidence="3 4">
    <name type="scientific">Sinanodonta woodiana</name>
    <name type="common">Chinese pond mussel</name>
    <name type="synonym">Anodonta woodiana</name>
    <dbReference type="NCBI Taxonomy" id="1069815"/>
    <lineage>
        <taxon>Eukaryota</taxon>
        <taxon>Metazoa</taxon>
        <taxon>Spiralia</taxon>
        <taxon>Lophotrochozoa</taxon>
        <taxon>Mollusca</taxon>
        <taxon>Bivalvia</taxon>
        <taxon>Autobranchia</taxon>
        <taxon>Heteroconchia</taxon>
        <taxon>Palaeoheterodonta</taxon>
        <taxon>Unionida</taxon>
        <taxon>Unionoidea</taxon>
        <taxon>Unionidae</taxon>
        <taxon>Unioninae</taxon>
        <taxon>Sinanodonta</taxon>
    </lineage>
</organism>
<comment type="similarity">
    <text evidence="1">Belongs to the complex I LYR family.</text>
</comment>
<name>A0ABD3VAM0_SINWO</name>
<keyword evidence="4" id="KW-1185">Reference proteome</keyword>
<evidence type="ECO:0000259" key="2">
    <source>
        <dbReference type="Pfam" id="PF05347"/>
    </source>
</evidence>
<dbReference type="InterPro" id="IPR008011">
    <property type="entry name" value="Complex1_LYR_dom"/>
</dbReference>
<gene>
    <name evidence="3" type="ORF">ACJMK2_008900</name>
</gene>
<proteinExistence type="inferred from homology"/>
<evidence type="ECO:0000256" key="1">
    <source>
        <dbReference type="ARBA" id="ARBA00009508"/>
    </source>
</evidence>
<dbReference type="PANTHER" id="PTHR13166:SF7">
    <property type="entry name" value="LYR MOTIF-CONTAINING PROTEIN 4"/>
    <property type="match status" value="1"/>
</dbReference>
<protein>
    <recommendedName>
        <fullName evidence="2">Complex 1 LYR protein domain-containing protein</fullName>
    </recommendedName>
</protein>
<feature type="domain" description="Complex 1 LYR protein" evidence="2">
    <location>
        <begin position="7"/>
        <end position="64"/>
    </location>
</feature>
<dbReference type="AlphaFoldDB" id="A0ABD3VAM0"/>
<dbReference type="InterPro" id="IPR051522">
    <property type="entry name" value="ISC_assembly_LYR"/>
</dbReference>
<evidence type="ECO:0000313" key="4">
    <source>
        <dbReference type="Proteomes" id="UP001634394"/>
    </source>
</evidence>
<dbReference type="Pfam" id="PF05347">
    <property type="entry name" value="Complex1_LYR"/>
    <property type="match status" value="1"/>
</dbReference>
<reference evidence="3 4" key="1">
    <citation type="submission" date="2024-11" db="EMBL/GenBank/DDBJ databases">
        <title>Chromosome-level genome assembly of the freshwater bivalve Anodonta woodiana.</title>
        <authorList>
            <person name="Chen X."/>
        </authorList>
    </citation>
    <scope>NUCLEOTIDE SEQUENCE [LARGE SCALE GENOMIC DNA]</scope>
    <source>
        <strain evidence="3">MN2024</strain>
        <tissue evidence="3">Gills</tissue>
    </source>
</reference>
<sequence length="90" mass="10769">MSSFRSKVLSLYRNLIRESKKFNSYSYRTYTLEKVKYEFRENKNVMDAVKLSQLIKKAEDNLQMIRRQVIVGELYGEGHLVIEHHQEKKG</sequence>
<dbReference type="InterPro" id="IPR045297">
    <property type="entry name" value="Complex1_LYR_LYRM4"/>
</dbReference>
<evidence type="ECO:0000313" key="3">
    <source>
        <dbReference type="EMBL" id="KAL3858629.1"/>
    </source>
</evidence>
<dbReference type="Proteomes" id="UP001634394">
    <property type="component" value="Unassembled WGS sequence"/>
</dbReference>
<accession>A0ABD3VAM0</accession>
<dbReference type="EMBL" id="JBJQND010000012">
    <property type="protein sequence ID" value="KAL3858629.1"/>
    <property type="molecule type" value="Genomic_DNA"/>
</dbReference>
<dbReference type="PANTHER" id="PTHR13166">
    <property type="entry name" value="PROTEIN C6ORF149"/>
    <property type="match status" value="1"/>
</dbReference>
<dbReference type="CDD" id="cd20264">
    <property type="entry name" value="Complex1_LYR_LYRM4"/>
    <property type="match status" value="1"/>
</dbReference>